<evidence type="ECO:0000256" key="1">
    <source>
        <dbReference type="ARBA" id="ARBA00007394"/>
    </source>
</evidence>
<keyword evidence="4" id="KW-1133">Transmembrane helix</keyword>
<dbReference type="SMART" id="SM00407">
    <property type="entry name" value="IGc1"/>
    <property type="match status" value="1"/>
</dbReference>
<keyword evidence="2" id="KW-0325">Glycoprotein</keyword>
<proteinExistence type="inferred from homology"/>
<dbReference type="PANTHER" id="PTHR19944">
    <property type="entry name" value="MHC CLASS II-RELATED"/>
    <property type="match status" value="1"/>
</dbReference>
<dbReference type="GO" id="GO:0006955">
    <property type="term" value="P:immune response"/>
    <property type="evidence" value="ECO:0007669"/>
    <property type="project" value="InterPro"/>
</dbReference>
<dbReference type="SUPFAM" id="SSF48726">
    <property type="entry name" value="Immunoglobulin"/>
    <property type="match status" value="1"/>
</dbReference>
<dbReference type="InterPro" id="IPR013783">
    <property type="entry name" value="Ig-like_fold"/>
</dbReference>
<dbReference type="GO" id="GO:0019882">
    <property type="term" value="P:antigen processing and presentation"/>
    <property type="evidence" value="ECO:0007669"/>
    <property type="project" value="InterPro"/>
</dbReference>
<gene>
    <name evidence="6 8" type="primary">LOC108889610</name>
</gene>
<evidence type="ECO:0000259" key="5">
    <source>
        <dbReference type="PROSITE" id="PS50835"/>
    </source>
</evidence>
<sequence length="249" mass="27920">MVTISCSDMRRSAVIILILNAASTFSQIAHEVVIIVGCFENGTTEVQAEFDTEEVLYVDFDKQDMVYTVPPYLMMNPRETFGDVAVYNNARKAKNTCPAVVAYCKAEEKNPPEVTDPPETILYSEEEVQPGVENSLICFVNHFYPPFIEVSWTKNGQPVSEGVSLSRYYPNEDQTFHQFSTLTFTPREGDIYSCTVEHVALDRPKTRFWEPEFSHQSVGLDVFCGVGLSVGLLGVAVGTFLIVKGHHRQ</sequence>
<dbReference type="KEGG" id="lcf:108889610"/>
<dbReference type="Pfam" id="PF07654">
    <property type="entry name" value="C1-set"/>
    <property type="match status" value="1"/>
</dbReference>
<dbReference type="PANTHER" id="PTHR19944:SF105">
    <property type="entry name" value="RLA CLASS II HISTOCOMPATIBILITY ANTIGEN, DP ALPHA-1 CHAIN"/>
    <property type="match status" value="1"/>
</dbReference>
<reference evidence="7" key="1">
    <citation type="submission" date="2015-09" db="EMBL/GenBank/DDBJ databases">
        <authorList>
            <person name="Sai Rama Sridatta P."/>
        </authorList>
    </citation>
    <scope>NUCLEOTIDE SEQUENCE [LARGE SCALE GENOMIC DNA]</scope>
</reference>
<dbReference type="Ensembl" id="ENSLCAT00010011372.1">
    <property type="protein sequence ID" value="ENSLCAP00010011135.1"/>
    <property type="gene ID" value="ENSLCAG00010005282.1"/>
</dbReference>
<keyword evidence="4" id="KW-0472">Membrane</keyword>
<dbReference type="Proteomes" id="UP000694890">
    <property type="component" value="Linkage group LG15"/>
</dbReference>
<dbReference type="Pfam" id="PF00993">
    <property type="entry name" value="MHC_II_alpha"/>
    <property type="match status" value="1"/>
</dbReference>
<evidence type="ECO:0000313" key="7">
    <source>
        <dbReference type="Proteomes" id="UP000314980"/>
    </source>
</evidence>
<dbReference type="InterPro" id="IPR036179">
    <property type="entry name" value="Ig-like_dom_sf"/>
</dbReference>
<dbReference type="InterPro" id="IPR011162">
    <property type="entry name" value="MHC_I/II-like_Ag-recog"/>
</dbReference>
<dbReference type="PROSITE" id="PS50835">
    <property type="entry name" value="IG_LIKE"/>
    <property type="match status" value="1"/>
</dbReference>
<evidence type="ECO:0000256" key="4">
    <source>
        <dbReference type="SAM" id="Phobius"/>
    </source>
</evidence>
<dbReference type="CDD" id="cd05767">
    <property type="entry name" value="IgC1_MHC_II_alpha"/>
    <property type="match status" value="1"/>
</dbReference>
<dbReference type="Proteomes" id="UP000314980">
    <property type="component" value="Unassembled WGS sequence"/>
</dbReference>
<keyword evidence="7" id="KW-1185">Reference proteome</keyword>
<reference evidence="6" key="3">
    <citation type="submission" date="2025-05" db="UniProtKB">
        <authorList>
            <consortium name="Ensembl"/>
        </authorList>
    </citation>
    <scope>IDENTIFICATION</scope>
</reference>
<dbReference type="GO" id="GO:0042613">
    <property type="term" value="C:MHC class II protein complex"/>
    <property type="evidence" value="ECO:0007669"/>
    <property type="project" value="InterPro"/>
</dbReference>
<keyword evidence="4" id="KW-0812">Transmembrane</keyword>
<dbReference type="PROSITE" id="PS00290">
    <property type="entry name" value="IG_MHC"/>
    <property type="match status" value="1"/>
</dbReference>
<dbReference type="InterPro" id="IPR001003">
    <property type="entry name" value="MHC_II_a_N"/>
</dbReference>
<dbReference type="InterPro" id="IPR003597">
    <property type="entry name" value="Ig_C1-set"/>
</dbReference>
<dbReference type="AlphaFoldDB" id="A0A4W6CC26"/>
<dbReference type="GeneID" id="108889610"/>
<dbReference type="OrthoDB" id="8935021at2759"/>
<dbReference type="InterPro" id="IPR007110">
    <property type="entry name" value="Ig-like_dom"/>
</dbReference>
<accession>A0A4W6CC26</accession>
<protein>
    <submittedName>
        <fullName evidence="8">H-2 class II histocompatibility antigen, A-U alpha chain</fullName>
    </submittedName>
</protein>
<reference evidence="8" key="2">
    <citation type="submission" date="2025-04" db="UniProtKB">
        <authorList>
            <consortium name="RefSeq"/>
        </authorList>
    </citation>
    <scope>IDENTIFICATION</scope>
    <source>
        <tissue evidence="8">Brain</tissue>
    </source>
</reference>
<organism evidence="6 7">
    <name type="scientific">Lates calcarifer</name>
    <name type="common">Barramundi</name>
    <name type="synonym">Holocentrus calcarifer</name>
    <dbReference type="NCBI Taxonomy" id="8187"/>
    <lineage>
        <taxon>Eukaryota</taxon>
        <taxon>Metazoa</taxon>
        <taxon>Chordata</taxon>
        <taxon>Craniata</taxon>
        <taxon>Vertebrata</taxon>
        <taxon>Euteleostomi</taxon>
        <taxon>Actinopterygii</taxon>
        <taxon>Neopterygii</taxon>
        <taxon>Teleostei</taxon>
        <taxon>Neoteleostei</taxon>
        <taxon>Acanthomorphata</taxon>
        <taxon>Carangaria</taxon>
        <taxon>Carangaria incertae sedis</taxon>
        <taxon>Centropomidae</taxon>
        <taxon>Lates</taxon>
    </lineage>
</organism>
<dbReference type="GeneTree" id="ENSGT00940000161847"/>
<evidence type="ECO:0000256" key="3">
    <source>
        <dbReference type="ARBA" id="ARBA00023319"/>
    </source>
</evidence>
<evidence type="ECO:0000313" key="8">
    <source>
        <dbReference type="RefSeq" id="XP_018541683.1"/>
    </source>
</evidence>
<dbReference type="STRING" id="8187.ENSLCAP00010011135"/>
<name>A0A4W6CC26_LATCA</name>
<keyword evidence="3" id="KW-0393">Immunoglobulin domain</keyword>
<comment type="similarity">
    <text evidence="1">Belongs to the MHC class II family.</text>
</comment>
<feature type="domain" description="Ig-like" evidence="5">
    <location>
        <begin position="112"/>
        <end position="198"/>
    </location>
</feature>
<evidence type="ECO:0000313" key="6">
    <source>
        <dbReference type="Ensembl" id="ENSLCAP00010011135.1"/>
    </source>
</evidence>
<dbReference type="InParanoid" id="A0A4W6CC26"/>
<dbReference type="InterPro" id="IPR003006">
    <property type="entry name" value="Ig/MHC_CS"/>
</dbReference>
<evidence type="ECO:0000256" key="2">
    <source>
        <dbReference type="ARBA" id="ARBA00023180"/>
    </source>
</evidence>
<dbReference type="InterPro" id="IPR050160">
    <property type="entry name" value="MHC/Immunoglobulin"/>
</dbReference>
<feature type="transmembrane region" description="Helical" evidence="4">
    <location>
        <begin position="220"/>
        <end position="243"/>
    </location>
</feature>
<dbReference type="Gene3D" id="2.60.40.10">
    <property type="entry name" value="Immunoglobulins"/>
    <property type="match status" value="1"/>
</dbReference>
<dbReference type="SUPFAM" id="SSF54452">
    <property type="entry name" value="MHC antigen-recognition domain"/>
    <property type="match status" value="1"/>
</dbReference>
<dbReference type="RefSeq" id="XP_018541683.1">
    <property type="nucleotide sequence ID" value="XM_018686167.2"/>
</dbReference>